<dbReference type="AlphaFoldDB" id="A0A0U3HS42"/>
<proteinExistence type="predicted"/>
<dbReference type="Gene3D" id="3.90.226.10">
    <property type="entry name" value="2-enoyl-CoA Hydratase, Chain A, domain 1"/>
    <property type="match status" value="1"/>
</dbReference>
<dbReference type="InterPro" id="IPR029045">
    <property type="entry name" value="ClpP/crotonase-like_dom_sf"/>
</dbReference>
<evidence type="ECO:0000313" key="2">
    <source>
        <dbReference type="EMBL" id="ALU45781.1"/>
    </source>
</evidence>
<dbReference type="SUPFAM" id="SSF52096">
    <property type="entry name" value="ClpP/crotonase"/>
    <property type="match status" value="1"/>
</dbReference>
<accession>A0A0U3HS42</accession>
<dbReference type="EMBL" id="CP013612">
    <property type="protein sequence ID" value="ALU45781.1"/>
    <property type="molecule type" value="Genomic_DNA"/>
</dbReference>
<keyword evidence="1" id="KW-0732">Signal</keyword>
<gene>
    <name evidence="2" type="ORF">AT705_22900</name>
</gene>
<evidence type="ECO:0000313" key="3">
    <source>
        <dbReference type="Proteomes" id="UP000069015"/>
    </source>
</evidence>
<evidence type="ECO:0000256" key="1">
    <source>
        <dbReference type="SAM" id="SignalP"/>
    </source>
</evidence>
<evidence type="ECO:0008006" key="4">
    <source>
        <dbReference type="Google" id="ProtNLM"/>
    </source>
</evidence>
<organism evidence="2 3">
    <name type="scientific">Pseudoalteromonas rubra</name>
    <dbReference type="NCBI Taxonomy" id="43658"/>
    <lineage>
        <taxon>Bacteria</taxon>
        <taxon>Pseudomonadati</taxon>
        <taxon>Pseudomonadota</taxon>
        <taxon>Gammaproteobacteria</taxon>
        <taxon>Alteromonadales</taxon>
        <taxon>Pseudoalteromonadaceae</taxon>
        <taxon>Pseudoalteromonas</taxon>
    </lineage>
</organism>
<protein>
    <recommendedName>
        <fullName evidence="4">Peptidase S41</fullName>
    </recommendedName>
</protein>
<feature type="signal peptide" evidence="1">
    <location>
        <begin position="1"/>
        <end position="25"/>
    </location>
</feature>
<dbReference type="RefSeq" id="WP_058798636.1">
    <property type="nucleotide sequence ID" value="NZ_CP013612.1"/>
</dbReference>
<name>A0A0U3HS42_9GAMM</name>
<dbReference type="KEGG" id="prr:AT705_22900"/>
<dbReference type="Proteomes" id="UP000069015">
    <property type="component" value="Chromosome 2"/>
</dbReference>
<sequence length="601" mass="67715">MIKVRNLAIASLVASGFSMTPVLMAQEAVQPPQSNALAPLPKLQLDRELLWDVKQFVKLANKVKFFYPSQAVADTNWDKFIAETVVAMSQAHPYRRHTLGLQRLRDIAPFIRAPWQQQPTLSGDTPAVAWKQSAARAFYAYQRTLSYQKYSEIKESEFLPERDFVRVRYGWHTVLLPLVLSQGASEQGQSYSDYRHWKVGTDFESLPVCMSTVAGMWSEINHYWPYFEQVEVNWQRALGRLLKACAAETKFERAKAIQREFKTLQDNHVAIYFPDGYQPKLSYEYPFRIRRVEGKAIVTGISESESQSLDIGDELIAINGESFENRVEERSSWLARSAHISMYSATLLLNYTASNDPIHAVFRKADGSTVEIEATPVPVGKANYTSHHPVVPRESNVVTDLGEGMWQLNLYNLTQANLEEVKLQLQNARAVVLDLRNYPRDFLAWHEGLSWFIKQPVTNNTLFEYWQKGPARRAHYQLPLPSTIEVSTAPLHVPVIALSSKTARSQTEYALTFVKEAGIPVLGVPTSGINGDYMPASFFSSDPNGGVTLLYTGLRADNADGSPLIARGVQPDIYVARTLDSIIANEDNQRSAAIAHLKDQL</sequence>
<feature type="chain" id="PRO_5006839540" description="Peptidase S41" evidence="1">
    <location>
        <begin position="26"/>
        <end position="601"/>
    </location>
</feature>
<reference evidence="2 3" key="1">
    <citation type="submission" date="2015-12" db="EMBL/GenBank/DDBJ databases">
        <title>Complete genome sequence of Pseudoalteromonas rubra SCSIO 6842, harboring a conjugative plasmid.</title>
        <authorList>
            <person name="Li B."/>
            <person name="Wang X."/>
        </authorList>
    </citation>
    <scope>NUCLEOTIDE SEQUENCE [LARGE SCALE GENOMIC DNA]</scope>
    <source>
        <strain evidence="2 3">SCSIO 6842</strain>
    </source>
</reference>